<evidence type="ECO:0000313" key="4">
    <source>
        <dbReference type="Proteomes" id="UP001597391"/>
    </source>
</evidence>
<protein>
    <submittedName>
        <fullName evidence="3">Biotin--[acetyl-CoA-carboxylase] ligase</fullName>
        <ecNumber evidence="3">6.3.4.15</ecNumber>
    </submittedName>
</protein>
<dbReference type="GO" id="GO:0004077">
    <property type="term" value="F:biotin--[biotin carboxyl-carrier protein] ligase activity"/>
    <property type="evidence" value="ECO:0007669"/>
    <property type="project" value="UniProtKB-EC"/>
</dbReference>
<evidence type="ECO:0000313" key="3">
    <source>
        <dbReference type="EMBL" id="MFD2840966.1"/>
    </source>
</evidence>
<dbReference type="EC" id="6.3.4.15" evidence="3"/>
<dbReference type="PROSITE" id="PS51733">
    <property type="entry name" value="BPL_LPL_CATALYTIC"/>
    <property type="match status" value="1"/>
</dbReference>
<dbReference type="Gene3D" id="3.30.930.10">
    <property type="entry name" value="Bira Bifunctional Protein, Domain 2"/>
    <property type="match status" value="1"/>
</dbReference>
<dbReference type="SUPFAM" id="SSF55681">
    <property type="entry name" value="Class II aaRS and biotin synthetases"/>
    <property type="match status" value="1"/>
</dbReference>
<dbReference type="Pfam" id="PF03099">
    <property type="entry name" value="BPL_LplA_LipB"/>
    <property type="match status" value="1"/>
</dbReference>
<dbReference type="InterPro" id="IPR004408">
    <property type="entry name" value="Biotin_CoA_COase_ligase"/>
</dbReference>
<keyword evidence="4" id="KW-1185">Reference proteome</keyword>
<evidence type="ECO:0000259" key="2">
    <source>
        <dbReference type="PROSITE" id="PS51733"/>
    </source>
</evidence>
<dbReference type="InterPro" id="IPR045864">
    <property type="entry name" value="aa-tRNA-synth_II/BPL/LPL"/>
</dbReference>
<dbReference type="PANTHER" id="PTHR12835">
    <property type="entry name" value="BIOTIN PROTEIN LIGASE"/>
    <property type="match status" value="1"/>
</dbReference>
<dbReference type="CDD" id="cd16442">
    <property type="entry name" value="BPL"/>
    <property type="match status" value="1"/>
</dbReference>
<accession>A0ABW5XEQ5</accession>
<sequence>MPEPHELCLDTAQLFTALAQAGVHLNGMSVAQEIDSTNTTLVREVTKLQANNFFFESDEPDQWAAPALLATVNQTGGRGRTGRSWDTPTGTALTFSLHLEPDVPGEKLSWLPLIVGNAIAQVVRDEIGIEALVKWPNDIVVRSGEPDLEGWLDLRKLGGILVERVGAQSVVIGVGLNITQKSTELPVPSAASLVTLGCEVPEPNRLLAALVHRIIERVTRWEESNGDTNRSGVRNESENLSATLGALVRVDLADGAQITGTAQALGDDGSLTLWAENGNSYTVMVGDVNHLRLR</sequence>
<gene>
    <name evidence="3" type="ORF">ACFSYH_10335</name>
</gene>
<proteinExistence type="predicted"/>
<evidence type="ECO:0000256" key="1">
    <source>
        <dbReference type="ARBA" id="ARBA00022598"/>
    </source>
</evidence>
<comment type="caution">
    <text evidence="3">The sequence shown here is derived from an EMBL/GenBank/DDBJ whole genome shotgun (WGS) entry which is preliminary data.</text>
</comment>
<dbReference type="EMBL" id="JBHUOP010000004">
    <property type="protein sequence ID" value="MFD2840966.1"/>
    <property type="molecule type" value="Genomic_DNA"/>
</dbReference>
<dbReference type="PANTHER" id="PTHR12835:SF5">
    <property type="entry name" value="BIOTIN--PROTEIN LIGASE"/>
    <property type="match status" value="1"/>
</dbReference>
<keyword evidence="1 3" id="KW-0436">Ligase</keyword>
<dbReference type="InterPro" id="IPR004143">
    <property type="entry name" value="BPL_LPL_catalytic"/>
</dbReference>
<dbReference type="NCBIfam" id="TIGR00121">
    <property type="entry name" value="birA_ligase"/>
    <property type="match status" value="1"/>
</dbReference>
<reference evidence="4" key="1">
    <citation type="journal article" date="2019" name="Int. J. Syst. Evol. Microbiol.">
        <title>The Global Catalogue of Microorganisms (GCM) 10K type strain sequencing project: providing services to taxonomists for standard genome sequencing and annotation.</title>
        <authorList>
            <consortium name="The Broad Institute Genomics Platform"/>
            <consortium name="The Broad Institute Genome Sequencing Center for Infectious Disease"/>
            <person name="Wu L."/>
            <person name="Ma J."/>
        </authorList>
    </citation>
    <scope>NUCLEOTIDE SEQUENCE [LARGE SCALE GENOMIC DNA]</scope>
    <source>
        <strain evidence="4">KCTC 33576</strain>
    </source>
</reference>
<feature type="domain" description="BPL/LPL catalytic" evidence="2">
    <location>
        <begin position="32"/>
        <end position="222"/>
    </location>
</feature>
<dbReference type="Proteomes" id="UP001597391">
    <property type="component" value="Unassembled WGS sequence"/>
</dbReference>
<organism evidence="3 4">
    <name type="scientific">Populibacterium corticicola</name>
    <dbReference type="NCBI Taxonomy" id="1812826"/>
    <lineage>
        <taxon>Bacteria</taxon>
        <taxon>Bacillati</taxon>
        <taxon>Actinomycetota</taxon>
        <taxon>Actinomycetes</taxon>
        <taxon>Micrococcales</taxon>
        <taxon>Jonesiaceae</taxon>
        <taxon>Populibacterium</taxon>
    </lineage>
</organism>
<dbReference type="RefSeq" id="WP_377466894.1">
    <property type="nucleotide sequence ID" value="NZ_JBHUOP010000004.1"/>
</dbReference>
<name>A0ABW5XEQ5_9MICO</name>
<dbReference type="Gene3D" id="2.30.30.100">
    <property type="match status" value="1"/>
</dbReference>